<keyword evidence="2" id="KW-0175">Coiled coil</keyword>
<gene>
    <name evidence="4" type="ORF">GCM10022402_14800</name>
</gene>
<evidence type="ECO:0000259" key="3">
    <source>
        <dbReference type="PROSITE" id="PS50937"/>
    </source>
</evidence>
<evidence type="ECO:0000256" key="2">
    <source>
        <dbReference type="SAM" id="Coils"/>
    </source>
</evidence>
<proteinExistence type="predicted"/>
<evidence type="ECO:0000256" key="1">
    <source>
        <dbReference type="ARBA" id="ARBA00023125"/>
    </source>
</evidence>
<dbReference type="EMBL" id="BAABDD010000005">
    <property type="protein sequence ID" value="GAA3735653.1"/>
    <property type="molecule type" value="Genomic_DNA"/>
</dbReference>
<dbReference type="PROSITE" id="PS00552">
    <property type="entry name" value="HTH_MERR_1"/>
    <property type="match status" value="1"/>
</dbReference>
<dbReference type="InterPro" id="IPR047057">
    <property type="entry name" value="MerR_fam"/>
</dbReference>
<feature type="coiled-coil region" evidence="2">
    <location>
        <begin position="126"/>
        <end position="153"/>
    </location>
</feature>
<keyword evidence="1" id="KW-0238">DNA-binding</keyword>
<name>A0ABP7FEY2_9ACTN</name>
<evidence type="ECO:0000313" key="4">
    <source>
        <dbReference type="EMBL" id="GAA3735653.1"/>
    </source>
</evidence>
<comment type="caution">
    <text evidence="4">The sequence shown here is derived from an EMBL/GenBank/DDBJ whole genome shotgun (WGS) entry which is preliminary data.</text>
</comment>
<dbReference type="SUPFAM" id="SSF46955">
    <property type="entry name" value="Putative DNA-binding domain"/>
    <property type="match status" value="1"/>
</dbReference>
<organism evidence="4 5">
    <name type="scientific">Salinactinospora qingdaonensis</name>
    <dbReference type="NCBI Taxonomy" id="702744"/>
    <lineage>
        <taxon>Bacteria</taxon>
        <taxon>Bacillati</taxon>
        <taxon>Actinomycetota</taxon>
        <taxon>Actinomycetes</taxon>
        <taxon>Streptosporangiales</taxon>
        <taxon>Nocardiopsidaceae</taxon>
        <taxon>Salinactinospora</taxon>
    </lineage>
</organism>
<protein>
    <recommendedName>
        <fullName evidence="3">HTH merR-type domain-containing protein</fullName>
    </recommendedName>
</protein>
<dbReference type="Gene3D" id="1.10.1660.10">
    <property type="match status" value="1"/>
</dbReference>
<evidence type="ECO:0000313" key="5">
    <source>
        <dbReference type="Proteomes" id="UP001500908"/>
    </source>
</evidence>
<dbReference type="InterPro" id="IPR000551">
    <property type="entry name" value="MerR-type_HTH_dom"/>
</dbReference>
<dbReference type="PROSITE" id="PS50937">
    <property type="entry name" value="HTH_MERR_2"/>
    <property type="match status" value="1"/>
</dbReference>
<sequence>MGWRPVHNRLITIESPHVLSNGLVGLSLEVEVDLKSTGPGDDPASPSAQHHSGLVPIGEAARRAGVAASALRYYEERGLLAPAARIGGRRHYGPVELRRIAFISLASHLGVPLEAIAAMLDGHNWHDALNTQIEALNRRIEAAERVRDLLGHALECPNSDPLNECDYLTEALDARMAAAAHRPPNADTDHLPFPEHW</sequence>
<dbReference type="SMART" id="SM00422">
    <property type="entry name" value="HTH_MERR"/>
    <property type="match status" value="1"/>
</dbReference>
<reference evidence="5" key="1">
    <citation type="journal article" date="2019" name="Int. J. Syst. Evol. Microbiol.">
        <title>The Global Catalogue of Microorganisms (GCM) 10K type strain sequencing project: providing services to taxonomists for standard genome sequencing and annotation.</title>
        <authorList>
            <consortium name="The Broad Institute Genomics Platform"/>
            <consortium name="The Broad Institute Genome Sequencing Center for Infectious Disease"/>
            <person name="Wu L."/>
            <person name="Ma J."/>
        </authorList>
    </citation>
    <scope>NUCLEOTIDE SEQUENCE [LARGE SCALE GENOMIC DNA]</scope>
    <source>
        <strain evidence="5">JCM 17137</strain>
    </source>
</reference>
<keyword evidence="5" id="KW-1185">Reference proteome</keyword>
<dbReference type="PANTHER" id="PTHR30204:SF97">
    <property type="entry name" value="MERR FAMILY REGULATORY PROTEIN"/>
    <property type="match status" value="1"/>
</dbReference>
<dbReference type="PRINTS" id="PR00040">
    <property type="entry name" value="HTHMERR"/>
</dbReference>
<dbReference type="Pfam" id="PF13411">
    <property type="entry name" value="MerR_1"/>
    <property type="match status" value="1"/>
</dbReference>
<dbReference type="InterPro" id="IPR009061">
    <property type="entry name" value="DNA-bd_dom_put_sf"/>
</dbReference>
<dbReference type="PANTHER" id="PTHR30204">
    <property type="entry name" value="REDOX-CYCLING DRUG-SENSING TRANSCRIPTIONAL ACTIVATOR SOXR"/>
    <property type="match status" value="1"/>
</dbReference>
<dbReference type="Proteomes" id="UP001500908">
    <property type="component" value="Unassembled WGS sequence"/>
</dbReference>
<feature type="domain" description="HTH merR-type" evidence="3">
    <location>
        <begin position="54"/>
        <end position="122"/>
    </location>
</feature>
<accession>A0ABP7FEY2</accession>